<evidence type="ECO:0000313" key="2">
    <source>
        <dbReference type="Proteomes" id="UP001162162"/>
    </source>
</evidence>
<dbReference type="Proteomes" id="UP001162162">
    <property type="component" value="Unassembled WGS sequence"/>
</dbReference>
<sequence length="124" mass="14819">MILEKNVIPDRAIYWLVLYRNDDILLLRKFITKKIQIDICINQLDEIFHKECFSTLSLYTIKQVVKRHYPLLGSFYRLYLTKLLIGYKIHKESKNLLVMSNIFDKLLSICDQMFSKTRKRSGIS</sequence>
<protein>
    <submittedName>
        <fullName evidence="1">Uncharacterized protein</fullName>
    </submittedName>
</protein>
<organism evidence="1 2">
    <name type="scientific">Aromia moschata</name>
    <dbReference type="NCBI Taxonomy" id="1265417"/>
    <lineage>
        <taxon>Eukaryota</taxon>
        <taxon>Metazoa</taxon>
        <taxon>Ecdysozoa</taxon>
        <taxon>Arthropoda</taxon>
        <taxon>Hexapoda</taxon>
        <taxon>Insecta</taxon>
        <taxon>Pterygota</taxon>
        <taxon>Neoptera</taxon>
        <taxon>Endopterygota</taxon>
        <taxon>Coleoptera</taxon>
        <taxon>Polyphaga</taxon>
        <taxon>Cucujiformia</taxon>
        <taxon>Chrysomeloidea</taxon>
        <taxon>Cerambycidae</taxon>
        <taxon>Cerambycinae</taxon>
        <taxon>Callichromatini</taxon>
        <taxon>Aromia</taxon>
    </lineage>
</organism>
<dbReference type="AlphaFoldDB" id="A0AAV8X5M7"/>
<reference evidence="1" key="1">
    <citation type="journal article" date="2023" name="Insect Mol. Biol.">
        <title>Genome sequencing provides insights into the evolution of gene families encoding plant cell wall-degrading enzymes in longhorned beetles.</title>
        <authorList>
            <person name="Shin N.R."/>
            <person name="Okamura Y."/>
            <person name="Kirsch R."/>
            <person name="Pauchet Y."/>
        </authorList>
    </citation>
    <scope>NUCLEOTIDE SEQUENCE</scope>
    <source>
        <strain evidence="1">AMC_N1</strain>
    </source>
</reference>
<keyword evidence="2" id="KW-1185">Reference proteome</keyword>
<comment type="caution">
    <text evidence="1">The sequence shown here is derived from an EMBL/GenBank/DDBJ whole genome shotgun (WGS) entry which is preliminary data.</text>
</comment>
<accession>A0AAV8X5M7</accession>
<proteinExistence type="predicted"/>
<name>A0AAV8X5M7_9CUCU</name>
<dbReference type="EMBL" id="JAPWTK010001049">
    <property type="protein sequence ID" value="KAJ8934318.1"/>
    <property type="molecule type" value="Genomic_DNA"/>
</dbReference>
<evidence type="ECO:0000313" key="1">
    <source>
        <dbReference type="EMBL" id="KAJ8934318.1"/>
    </source>
</evidence>
<gene>
    <name evidence="1" type="ORF">NQ318_002909</name>
</gene>